<dbReference type="GeneTree" id="ENSGT00940000179987"/>
<sequence>MTIFSELNQNSQKTNLTQGEENTLTELQNRHSIIIKPADKGSTIVIMDKTDYTWEAMRQDEEYYKSLEKPIYPETQTKINHLLKQLHKRKYINRKQLLFLIRPDPGIFTYFQKSKKNHRNGQNHSKSQSAGPSYPTAASNLMAQLSYWIIT</sequence>
<reference evidence="3" key="1">
    <citation type="submission" date="2012-01" db="EMBL/GenBank/DDBJ databases">
        <authorList>
            <person name="Walter R."/>
            <person name="Schartl M."/>
            <person name="Warren W."/>
        </authorList>
    </citation>
    <scope>NUCLEOTIDE SEQUENCE [LARGE SCALE GENOMIC DNA]</scope>
    <source>
        <strain evidence="3">JP 163 A</strain>
    </source>
</reference>
<feature type="region of interest" description="Disordered" evidence="1">
    <location>
        <begin position="115"/>
        <end position="134"/>
    </location>
</feature>
<reference evidence="2" key="3">
    <citation type="submission" date="2025-08" db="UniProtKB">
        <authorList>
            <consortium name="Ensembl"/>
        </authorList>
    </citation>
    <scope>IDENTIFICATION</scope>
    <source>
        <strain evidence="2">JP 163 A</strain>
    </source>
</reference>
<reference evidence="2" key="4">
    <citation type="submission" date="2025-09" db="UniProtKB">
        <authorList>
            <consortium name="Ensembl"/>
        </authorList>
    </citation>
    <scope>IDENTIFICATION</scope>
    <source>
        <strain evidence="2">JP 163 A</strain>
    </source>
</reference>
<evidence type="ECO:0000313" key="3">
    <source>
        <dbReference type="Proteomes" id="UP000002852"/>
    </source>
</evidence>
<protein>
    <submittedName>
        <fullName evidence="2">Uncharacterized protein</fullName>
    </submittedName>
</protein>
<feature type="compositionally biased region" description="Polar residues" evidence="1">
    <location>
        <begin position="122"/>
        <end position="134"/>
    </location>
</feature>
<accession>A0A3B5QHJ5</accession>
<reference evidence="3" key="2">
    <citation type="journal article" date="2013" name="Nat. Genet.">
        <title>The genome of the platyfish, Xiphophorus maculatus, provides insights into evolutionary adaptation and several complex traits.</title>
        <authorList>
            <person name="Schartl M."/>
            <person name="Walter R.B."/>
            <person name="Shen Y."/>
            <person name="Garcia T."/>
            <person name="Catchen J."/>
            <person name="Amores A."/>
            <person name="Braasch I."/>
            <person name="Chalopin D."/>
            <person name="Volff J.N."/>
            <person name="Lesch K.P."/>
            <person name="Bisazza A."/>
            <person name="Minx P."/>
            <person name="Hillier L."/>
            <person name="Wilson R.K."/>
            <person name="Fuerstenberg S."/>
            <person name="Boore J."/>
            <person name="Searle S."/>
            <person name="Postlethwait J.H."/>
            <person name="Warren W.C."/>
        </authorList>
    </citation>
    <scope>NUCLEOTIDE SEQUENCE [LARGE SCALE GENOMIC DNA]</scope>
    <source>
        <strain evidence="3">JP 163 A</strain>
    </source>
</reference>
<dbReference type="Proteomes" id="UP000002852">
    <property type="component" value="Unassembled WGS sequence"/>
</dbReference>
<keyword evidence="3" id="KW-1185">Reference proteome</keyword>
<name>A0A3B5QHJ5_XIPMA</name>
<evidence type="ECO:0000313" key="2">
    <source>
        <dbReference type="Ensembl" id="ENSXMAP00000030391.1"/>
    </source>
</evidence>
<organism evidence="2 3">
    <name type="scientific">Xiphophorus maculatus</name>
    <name type="common">Southern platyfish</name>
    <name type="synonym">Platypoecilus maculatus</name>
    <dbReference type="NCBI Taxonomy" id="8083"/>
    <lineage>
        <taxon>Eukaryota</taxon>
        <taxon>Metazoa</taxon>
        <taxon>Chordata</taxon>
        <taxon>Craniata</taxon>
        <taxon>Vertebrata</taxon>
        <taxon>Euteleostomi</taxon>
        <taxon>Actinopterygii</taxon>
        <taxon>Neopterygii</taxon>
        <taxon>Teleostei</taxon>
        <taxon>Neoteleostei</taxon>
        <taxon>Acanthomorphata</taxon>
        <taxon>Ovalentaria</taxon>
        <taxon>Atherinomorphae</taxon>
        <taxon>Cyprinodontiformes</taxon>
        <taxon>Poeciliidae</taxon>
        <taxon>Poeciliinae</taxon>
        <taxon>Xiphophorus</taxon>
    </lineage>
</organism>
<dbReference type="AlphaFoldDB" id="A0A3B5QHJ5"/>
<dbReference type="InParanoid" id="A0A3B5QHJ5"/>
<dbReference type="STRING" id="8083.ENSXMAP00000030391"/>
<evidence type="ECO:0000256" key="1">
    <source>
        <dbReference type="SAM" id="MobiDB-lite"/>
    </source>
</evidence>
<proteinExistence type="predicted"/>
<dbReference type="Ensembl" id="ENSXMAT00000041852.1">
    <property type="protein sequence ID" value="ENSXMAP00000030391.1"/>
    <property type="gene ID" value="ENSXMAG00000025701.1"/>
</dbReference>